<evidence type="ECO:0000313" key="5">
    <source>
        <dbReference type="EMBL" id="RLN77729.1"/>
    </source>
</evidence>
<reference evidence="3" key="1">
    <citation type="journal article" date="2015" name="Genom Data">
        <title>Genome sequences of six Phytophthora species associated with forests in New Zealand.</title>
        <authorList>
            <person name="Studholme D.J."/>
            <person name="McDougal R.L."/>
            <person name="Sambles C."/>
            <person name="Hansen E."/>
            <person name="Hardy G."/>
            <person name="Grant M."/>
            <person name="Ganley R.J."/>
            <person name="Williams N.M."/>
        </authorList>
    </citation>
    <scope>NUCLEOTIDE SEQUENCE</scope>
    <source>
        <strain evidence="3">NZFS 3630</strain>
    </source>
</reference>
<feature type="compositionally biased region" description="Pro residues" evidence="1">
    <location>
        <begin position="1"/>
        <end position="10"/>
    </location>
</feature>
<dbReference type="GO" id="GO:0003676">
    <property type="term" value="F:nucleic acid binding"/>
    <property type="evidence" value="ECO:0007669"/>
    <property type="project" value="InterPro"/>
</dbReference>
<dbReference type="EMBL" id="JPWU03000200">
    <property type="protein sequence ID" value="KAG2522798.1"/>
    <property type="molecule type" value="Genomic_DNA"/>
</dbReference>
<feature type="region of interest" description="Disordered" evidence="1">
    <location>
        <begin position="1"/>
        <end position="50"/>
    </location>
</feature>
<reference evidence="3" key="3">
    <citation type="submission" date="2020-06" db="EMBL/GenBank/DDBJ databases">
        <authorList>
            <person name="Studholme D.J."/>
        </authorList>
    </citation>
    <scope>NUCLEOTIDE SEQUENCE</scope>
    <source>
        <strain evidence="3">NZFS 3630</strain>
    </source>
</reference>
<evidence type="ECO:0000259" key="2">
    <source>
        <dbReference type="Pfam" id="PF24964"/>
    </source>
</evidence>
<dbReference type="Proteomes" id="UP000285883">
    <property type="component" value="Unassembled WGS sequence"/>
</dbReference>
<dbReference type="Pfam" id="PF24964">
    <property type="entry name" value="DUF7769"/>
    <property type="match status" value="1"/>
</dbReference>
<dbReference type="Proteomes" id="UP000285624">
    <property type="component" value="Unassembled WGS sequence"/>
</dbReference>
<sequence>MSEPGSPPAPAADLKAAIPSPVSVEVSVPSNPSSPIDKASVSTRGDRGNKNLTYTERRSMLEFLLQRRNEDTNKLARHAITDAAAEYRVDRRTVSRLWKRAVQSMENGDQVADIASRKVGHRGRRKRDWSAELERVKQIPLEQRGSIRALASAVGIPKTTLFELLREDGSPTRVINSIKPPLTDKNKVERLRYCASKVRSNGLFDDMLNMVHINMKCVPTYIPLETVTKDEVQRMITSNIMPAIREKMPEHMKGFPIFIQQDNAKVRSSVNDAAFTEEGQKDGWDIQMQSLPPYSPDFTVLDNTLFKTIQTSLKNLPPLALGISVPVLNELLVGVNRAFELLTKDHINDAFLSLQKIMEYTMRVQGSNTYELGSTGKAQLEHEGSLPISILCHPDAMLACRAVLDGVTEEVL</sequence>
<dbReference type="InterPro" id="IPR036397">
    <property type="entry name" value="RNaseH_sf"/>
</dbReference>
<proteinExistence type="predicted"/>
<evidence type="ECO:0000313" key="3">
    <source>
        <dbReference type="EMBL" id="KAG2522798.1"/>
    </source>
</evidence>
<dbReference type="Proteomes" id="UP000792063">
    <property type="component" value="Unassembled WGS sequence"/>
</dbReference>
<feature type="domain" description="DUF7769" evidence="2">
    <location>
        <begin position="52"/>
        <end position="108"/>
    </location>
</feature>
<dbReference type="Gene3D" id="3.30.420.10">
    <property type="entry name" value="Ribonuclease H-like superfamily/Ribonuclease H"/>
    <property type="match status" value="1"/>
</dbReference>
<gene>
    <name evidence="4" type="ORF">BBI17_002954</name>
    <name evidence="5" type="ORF">BBO99_00006511</name>
    <name evidence="3" type="ORF">JM18_005946</name>
</gene>
<evidence type="ECO:0000313" key="4">
    <source>
        <dbReference type="EMBL" id="RLN37933.1"/>
    </source>
</evidence>
<dbReference type="InterPro" id="IPR056671">
    <property type="entry name" value="DUF7769"/>
</dbReference>
<keyword evidence="6" id="KW-1185">Reference proteome</keyword>
<organism evidence="4 7">
    <name type="scientific">Phytophthora kernoviae</name>
    <dbReference type="NCBI Taxonomy" id="325452"/>
    <lineage>
        <taxon>Eukaryota</taxon>
        <taxon>Sar</taxon>
        <taxon>Stramenopiles</taxon>
        <taxon>Oomycota</taxon>
        <taxon>Peronosporomycetes</taxon>
        <taxon>Peronosporales</taxon>
        <taxon>Peronosporaceae</taxon>
        <taxon>Phytophthora</taxon>
    </lineage>
</organism>
<name>A0A421FDT1_9STRA</name>
<dbReference type="STRING" id="325452.A0A421FDT1"/>
<comment type="caution">
    <text evidence="4">The sequence shown here is derived from an EMBL/GenBank/DDBJ whole genome shotgun (WGS) entry which is preliminary data.</text>
</comment>
<evidence type="ECO:0000256" key="1">
    <source>
        <dbReference type="SAM" id="MobiDB-lite"/>
    </source>
</evidence>
<accession>A0A421FDT1</accession>
<feature type="compositionally biased region" description="Low complexity" evidence="1">
    <location>
        <begin position="19"/>
        <end position="35"/>
    </location>
</feature>
<dbReference type="PANTHER" id="PTHR47169:SF2">
    <property type="entry name" value="OS01G0541250 PROTEIN"/>
    <property type="match status" value="1"/>
</dbReference>
<dbReference type="AlphaFoldDB" id="A0A421FDT1"/>
<protein>
    <recommendedName>
        <fullName evidence="2">DUF7769 domain-containing protein</fullName>
    </recommendedName>
</protein>
<reference evidence="6 7" key="2">
    <citation type="submission" date="2018-07" db="EMBL/GenBank/DDBJ databases">
        <title>Genome sequencing of oomycete isolates from Chile give support for New Zealand origin for Phytophthora kernoviae and make available the first Nothophytophthora sp. genome.</title>
        <authorList>
            <person name="Studholme D.J."/>
            <person name="Sanfuentes E."/>
            <person name="Panda P."/>
            <person name="Hill R."/>
            <person name="Sambles C."/>
            <person name="Grant M."/>
            <person name="Williams N.M."/>
            <person name="Mcdougal R.L."/>
        </authorList>
    </citation>
    <scope>NUCLEOTIDE SEQUENCE [LARGE SCALE GENOMIC DNA]</scope>
    <source>
        <strain evidence="4">Chile2</strain>
        <strain evidence="5">Chile4</strain>
    </source>
</reference>
<evidence type="ECO:0000313" key="7">
    <source>
        <dbReference type="Proteomes" id="UP000285883"/>
    </source>
</evidence>
<dbReference type="EMBL" id="MBDN02000229">
    <property type="protein sequence ID" value="RLN77729.1"/>
    <property type="molecule type" value="Genomic_DNA"/>
</dbReference>
<dbReference type="PANTHER" id="PTHR47169">
    <property type="entry name" value="OS01G0541250 PROTEIN"/>
    <property type="match status" value="1"/>
</dbReference>
<evidence type="ECO:0000313" key="6">
    <source>
        <dbReference type="Proteomes" id="UP000285624"/>
    </source>
</evidence>
<dbReference type="EMBL" id="MAYM02000511">
    <property type="protein sequence ID" value="RLN37933.1"/>
    <property type="molecule type" value="Genomic_DNA"/>
</dbReference>